<evidence type="ECO:0000313" key="2">
    <source>
        <dbReference type="EMBL" id="GAA1192791.1"/>
    </source>
</evidence>
<dbReference type="Proteomes" id="UP001501371">
    <property type="component" value="Unassembled WGS sequence"/>
</dbReference>
<proteinExistence type="predicted"/>
<dbReference type="InterPro" id="IPR004942">
    <property type="entry name" value="Roadblock/LAMTOR2_dom"/>
</dbReference>
<keyword evidence="3" id="KW-1185">Reference proteome</keyword>
<dbReference type="SUPFAM" id="SSF103196">
    <property type="entry name" value="Roadblock/LC7 domain"/>
    <property type="match status" value="1"/>
</dbReference>
<evidence type="ECO:0000259" key="1">
    <source>
        <dbReference type="SMART" id="SM00960"/>
    </source>
</evidence>
<accession>A0ABP4FNH6</accession>
<organism evidence="2 3">
    <name type="scientific">Streptomyces hebeiensis</name>
    <dbReference type="NCBI Taxonomy" id="229486"/>
    <lineage>
        <taxon>Bacteria</taxon>
        <taxon>Bacillati</taxon>
        <taxon>Actinomycetota</taxon>
        <taxon>Actinomycetes</taxon>
        <taxon>Kitasatosporales</taxon>
        <taxon>Streptomycetaceae</taxon>
        <taxon>Streptomyces</taxon>
    </lineage>
</organism>
<dbReference type="SMART" id="SM00960">
    <property type="entry name" value="Robl_LC7"/>
    <property type="match status" value="1"/>
</dbReference>
<gene>
    <name evidence="2" type="ORF">GCM10009654_57580</name>
</gene>
<sequence length="149" mass="15545">MSTPRTVRSFPQAAPLLQDMSWILSPLLEIPNVKAGVVLSRDGLILGSSDTVDTTSAEGVAAMTSSVLGAVRTLAKTFGGANERIGDLVASTDGSIYYIAPAGRGGALVLRAGPDVDLQRLAFEVRVQTSKLDEAIDEANQSRTPTEGS</sequence>
<reference evidence="3" key="1">
    <citation type="journal article" date="2019" name="Int. J. Syst. Evol. Microbiol.">
        <title>The Global Catalogue of Microorganisms (GCM) 10K type strain sequencing project: providing services to taxonomists for standard genome sequencing and annotation.</title>
        <authorList>
            <consortium name="The Broad Institute Genomics Platform"/>
            <consortium name="The Broad Institute Genome Sequencing Center for Infectious Disease"/>
            <person name="Wu L."/>
            <person name="Ma J."/>
        </authorList>
    </citation>
    <scope>NUCLEOTIDE SEQUENCE [LARGE SCALE GENOMIC DNA]</scope>
    <source>
        <strain evidence="3">JCM 12696</strain>
    </source>
</reference>
<comment type="caution">
    <text evidence="2">The sequence shown here is derived from an EMBL/GenBank/DDBJ whole genome shotgun (WGS) entry which is preliminary data.</text>
</comment>
<feature type="domain" description="Roadblock/LAMTOR2" evidence="1">
    <location>
        <begin position="21"/>
        <end position="112"/>
    </location>
</feature>
<evidence type="ECO:0000313" key="3">
    <source>
        <dbReference type="Proteomes" id="UP001501371"/>
    </source>
</evidence>
<dbReference type="EMBL" id="BAAAKV010000068">
    <property type="protein sequence ID" value="GAA1192791.1"/>
    <property type="molecule type" value="Genomic_DNA"/>
</dbReference>
<dbReference type="RefSeq" id="WP_344282861.1">
    <property type="nucleotide sequence ID" value="NZ_BAAAKV010000068.1"/>
</dbReference>
<dbReference type="InterPro" id="IPR053141">
    <property type="entry name" value="Mycobact_SerProt_Inhib_Rv3364c"/>
</dbReference>
<dbReference type="Pfam" id="PF03259">
    <property type="entry name" value="Robl_LC7"/>
    <property type="match status" value="1"/>
</dbReference>
<protein>
    <recommendedName>
        <fullName evidence="1">Roadblock/LAMTOR2 domain-containing protein</fullName>
    </recommendedName>
</protein>
<dbReference type="Gene3D" id="3.30.450.30">
    <property type="entry name" value="Dynein light chain 2a, cytoplasmic"/>
    <property type="match status" value="1"/>
</dbReference>
<dbReference type="PANTHER" id="PTHR36222">
    <property type="entry name" value="SERINE PROTEASE INHIBITOR RV3364C"/>
    <property type="match status" value="1"/>
</dbReference>
<name>A0ABP4FNH6_9ACTN</name>
<dbReference type="PANTHER" id="PTHR36222:SF1">
    <property type="entry name" value="SERINE PROTEASE INHIBITOR RV3364C"/>
    <property type="match status" value="1"/>
</dbReference>